<feature type="domain" description="Disease resistance protein At4g27190-like leucine-rich repeats" evidence="2">
    <location>
        <begin position="142"/>
        <end position="285"/>
    </location>
</feature>
<dbReference type="InterPro" id="IPR050905">
    <property type="entry name" value="Plant_NBS-LRR"/>
</dbReference>
<keyword evidence="4" id="KW-1185">Reference proteome</keyword>
<feature type="domain" description="Disease resistance protein At4g27190-like leucine-rich repeats" evidence="2">
    <location>
        <begin position="359"/>
        <end position="464"/>
    </location>
</feature>
<dbReference type="InterPro" id="IPR032675">
    <property type="entry name" value="LRR_dom_sf"/>
</dbReference>
<organism evidence="3 4">
    <name type="scientific">Mucuna pruriens</name>
    <name type="common">Velvet bean</name>
    <name type="synonym">Dolichos pruriens</name>
    <dbReference type="NCBI Taxonomy" id="157652"/>
    <lineage>
        <taxon>Eukaryota</taxon>
        <taxon>Viridiplantae</taxon>
        <taxon>Streptophyta</taxon>
        <taxon>Embryophyta</taxon>
        <taxon>Tracheophyta</taxon>
        <taxon>Spermatophyta</taxon>
        <taxon>Magnoliopsida</taxon>
        <taxon>eudicotyledons</taxon>
        <taxon>Gunneridae</taxon>
        <taxon>Pentapetalae</taxon>
        <taxon>rosids</taxon>
        <taxon>fabids</taxon>
        <taxon>Fabales</taxon>
        <taxon>Fabaceae</taxon>
        <taxon>Papilionoideae</taxon>
        <taxon>50 kb inversion clade</taxon>
        <taxon>NPAAA clade</taxon>
        <taxon>indigoferoid/millettioid clade</taxon>
        <taxon>Phaseoleae</taxon>
        <taxon>Mucuna</taxon>
    </lineage>
</organism>
<dbReference type="AlphaFoldDB" id="A0A371E1T3"/>
<evidence type="ECO:0000313" key="4">
    <source>
        <dbReference type="Proteomes" id="UP000257109"/>
    </source>
</evidence>
<dbReference type="InterPro" id="IPR057135">
    <property type="entry name" value="At4g27190-like_LRR"/>
</dbReference>
<evidence type="ECO:0000313" key="3">
    <source>
        <dbReference type="EMBL" id="RDX58709.1"/>
    </source>
</evidence>
<dbReference type="PANTHER" id="PTHR33463">
    <property type="entry name" value="NB-ARC DOMAIN-CONTAINING PROTEIN-RELATED"/>
    <property type="match status" value="1"/>
</dbReference>
<dbReference type="OrthoDB" id="1430766at2759"/>
<feature type="non-terminal residue" evidence="3">
    <location>
        <position position="1"/>
    </location>
</feature>
<evidence type="ECO:0000259" key="2">
    <source>
        <dbReference type="Pfam" id="PF23247"/>
    </source>
</evidence>
<reference evidence="3" key="1">
    <citation type="submission" date="2018-05" db="EMBL/GenBank/DDBJ databases">
        <title>Draft genome of Mucuna pruriens seed.</title>
        <authorList>
            <person name="Nnadi N.E."/>
            <person name="Vos R."/>
            <person name="Hasami M.H."/>
            <person name="Devisetty U.K."/>
            <person name="Aguiy J.C."/>
        </authorList>
    </citation>
    <scope>NUCLEOTIDE SEQUENCE [LARGE SCALE GENOMIC DNA]</scope>
    <source>
        <strain evidence="3">JCA_2017</strain>
    </source>
</reference>
<gene>
    <name evidence="3" type="primary">RPS2</name>
    <name evidence="3" type="ORF">CR513_61971</name>
</gene>
<proteinExistence type="predicted"/>
<dbReference type="SUPFAM" id="SSF52058">
    <property type="entry name" value="L domain-like"/>
    <property type="match status" value="1"/>
</dbReference>
<keyword evidence="1" id="KW-0611">Plant defense</keyword>
<comment type="caution">
    <text evidence="3">The sequence shown here is derived from an EMBL/GenBank/DDBJ whole genome shotgun (WGS) entry which is preliminary data.</text>
</comment>
<dbReference type="PANTHER" id="PTHR33463:SF204">
    <property type="entry name" value="NB-ARC DOMAIN-CONTAINING PROTEIN"/>
    <property type="match status" value="1"/>
</dbReference>
<name>A0A371E1T3_MUCPR</name>
<accession>A0A371E1T3</accession>
<protein>
    <submittedName>
        <fullName evidence="3">Disease resistance protein RPS2</fullName>
    </submittedName>
</protein>
<dbReference type="Proteomes" id="UP000257109">
    <property type="component" value="Unassembled WGS sequence"/>
</dbReference>
<dbReference type="EMBL" id="QJKJ01017263">
    <property type="protein sequence ID" value="RDX58709.1"/>
    <property type="molecule type" value="Genomic_DNA"/>
</dbReference>
<feature type="domain" description="Disease resistance protein At4g27190-like leucine-rich repeats" evidence="2">
    <location>
        <begin position="470"/>
        <end position="539"/>
    </location>
</feature>
<sequence>MGILFFQFIRQTKKNIRIIEPIDRVKETSKLLPILEEVKEATISIELAEVNKMHLEGLPNIRSFSSGDIVEWPILENVIVNHCPNLKKFGLGKIKQSQIKSVIMENQLQIDIDTKIAYLFELLDEFSTITKYYIRDSEKLDKTIDNLKPSHFTNLLQFEAKNCNEKLIKFLSILIKRSRKLETISIEQCQTLQYLFDVSHHTLKMSKDGDGDEDEDGKYFTKVKELKLKDLYQLTYIWNKDTIRLFSFQNLQMIDIKNCPSLEILFTHSIAKKLRQIKELKLETCVKLDEVVDHGQDDKPTIVKFPTLSKVEFKSLSKLIHFYLHHLEFPSLKTLIIEKCPQMEKFTIGFVTADASSIIDEKCFSELNELKLDSCDKLVYVVSSKTLQELRNLKKLIVTHCKSMKMVFNIHDKIFHSTELLQHLDELILTNLPNLTNIINKEIDMFYQNLQILQVNGCKSLKWLPMSLMLTNMEISNCESLEKIVISNKEEGTRGLTTFSHLKVISLENLTNLSSVFPSTSKFPSLEMLKIANCPTLKIFVEEFNKLKDLPESTTSNYFFPNSVSFTLVF</sequence>
<dbReference type="Pfam" id="PF23247">
    <property type="entry name" value="LRR_RPS2"/>
    <property type="match status" value="3"/>
</dbReference>
<evidence type="ECO:0000256" key="1">
    <source>
        <dbReference type="ARBA" id="ARBA00022821"/>
    </source>
</evidence>
<dbReference type="Gene3D" id="3.80.10.10">
    <property type="entry name" value="Ribonuclease Inhibitor"/>
    <property type="match status" value="3"/>
</dbReference>